<dbReference type="Gene3D" id="2.60.120.460">
    <property type="entry name" value="YjbQ-like"/>
    <property type="match status" value="1"/>
</dbReference>
<reference evidence="2 3" key="1">
    <citation type="journal article" date="2007" name="Appl. Environ. Microbiol.">
        <title>Isolation of key methanogens for global methane emission from rice paddy fields: a novel isolate affiliated with the clone cluster rice cluster I.</title>
        <authorList>
            <person name="Sakai S."/>
            <person name="Imachi H."/>
            <person name="Sekiguchi Y."/>
            <person name="Ohashi A."/>
            <person name="Harada H."/>
            <person name="Kamagata Y."/>
        </authorList>
    </citation>
    <scope>NUCLEOTIDE SEQUENCE [LARGE SCALE GENOMIC DNA]</scope>
    <source>
        <strain evidence="3">DSM 17711 / JCM 13418 / NBRC 101707 / SANAE</strain>
    </source>
</reference>
<dbReference type="PATRIC" id="fig|304371.9.peg.1806"/>
<gene>
    <name evidence="2" type="ordered locus">MCP_1767</name>
</gene>
<dbReference type="InParanoid" id="D1YZG7"/>
<dbReference type="KEGG" id="mpd:MCP_1767"/>
<organism evidence="2 3">
    <name type="scientific">Methanocella paludicola (strain DSM 17711 / JCM 13418 / NBRC 101707 / SANAE)</name>
    <dbReference type="NCBI Taxonomy" id="304371"/>
    <lineage>
        <taxon>Archaea</taxon>
        <taxon>Methanobacteriati</taxon>
        <taxon>Methanobacteriota</taxon>
        <taxon>Stenosarchaea group</taxon>
        <taxon>Methanomicrobia</taxon>
        <taxon>Methanocellales</taxon>
        <taxon>Methanocellaceae</taxon>
        <taxon>Methanocella</taxon>
    </lineage>
</organism>
<dbReference type="STRING" id="304371.MCP_1767"/>
<dbReference type="EMBL" id="AP011532">
    <property type="protein sequence ID" value="BAI61839.1"/>
    <property type="molecule type" value="Genomic_DNA"/>
</dbReference>
<evidence type="ECO:0008006" key="4">
    <source>
        <dbReference type="Google" id="ProtNLM"/>
    </source>
</evidence>
<dbReference type="PANTHER" id="PTHR30615:SF8">
    <property type="entry name" value="UPF0047 PROTEIN C4A8.02C"/>
    <property type="match status" value="1"/>
</dbReference>
<evidence type="ECO:0000313" key="3">
    <source>
        <dbReference type="Proteomes" id="UP000001882"/>
    </source>
</evidence>
<proteinExistence type="inferred from homology"/>
<dbReference type="AlphaFoldDB" id="D1YZG7"/>
<dbReference type="FunCoup" id="D1YZG7">
    <property type="interactions" value="35"/>
</dbReference>
<dbReference type="Proteomes" id="UP000001882">
    <property type="component" value="Chromosome"/>
</dbReference>
<keyword evidence="3" id="KW-1185">Reference proteome</keyword>
<sequence length="133" mass="14467">MIWKEVGVPTSMRAQMVDVTSQVVSELASSGIKSGMCYVYVPHTTAGVTINENADPDVVTDILNGLERLVPLKGNYRHAEGNSDAHIKASLMGFTVAVPVIDGRLALGTWQGIYFCEFDGPRRRKMLIGIEGK</sequence>
<dbReference type="NCBIfam" id="TIGR00149">
    <property type="entry name" value="TIGR00149_YjbQ"/>
    <property type="match status" value="1"/>
</dbReference>
<evidence type="ECO:0000256" key="1">
    <source>
        <dbReference type="ARBA" id="ARBA00005534"/>
    </source>
</evidence>
<dbReference type="GeneID" id="8681660"/>
<evidence type="ECO:0000313" key="2">
    <source>
        <dbReference type="EMBL" id="BAI61839.1"/>
    </source>
</evidence>
<reference evidence="3" key="3">
    <citation type="journal article" date="2011" name="PLoS ONE">
        <title>Genome sequence of a mesophilic hydrogenotrophic methanogen Methanocella paludicola, the first cultivated representative of the order Methanocellales.</title>
        <authorList>
            <person name="Sakai S."/>
            <person name="Takaki Y."/>
            <person name="Shimamura S."/>
            <person name="Sekine M."/>
            <person name="Tajima T."/>
            <person name="Kosugi H."/>
            <person name="Ichikawa N."/>
            <person name="Tasumi E."/>
            <person name="Hiraki A.T."/>
            <person name="Shimizu A."/>
            <person name="Kato Y."/>
            <person name="Nishiko R."/>
            <person name="Mori K."/>
            <person name="Fujita N."/>
            <person name="Imachi H."/>
            <person name="Takai K."/>
        </authorList>
    </citation>
    <scope>NUCLEOTIDE SEQUENCE [LARGE SCALE GENOMIC DNA]</scope>
    <source>
        <strain evidence="3">DSM 17711 / JCM 13418 / NBRC 101707 / SANAE</strain>
    </source>
</reference>
<dbReference type="RefSeq" id="WP_012900517.1">
    <property type="nucleotide sequence ID" value="NC_013665.1"/>
</dbReference>
<comment type="similarity">
    <text evidence="1">Belongs to the UPF0047 family.</text>
</comment>
<dbReference type="SUPFAM" id="SSF111038">
    <property type="entry name" value="YjbQ-like"/>
    <property type="match status" value="1"/>
</dbReference>
<protein>
    <recommendedName>
        <fullName evidence="4">YjbQ family protein</fullName>
    </recommendedName>
</protein>
<dbReference type="PIRSF" id="PIRSF004681">
    <property type="entry name" value="UCP004681"/>
    <property type="match status" value="1"/>
</dbReference>
<dbReference type="PANTHER" id="PTHR30615">
    <property type="entry name" value="UNCHARACTERIZED PROTEIN YJBQ-RELATED"/>
    <property type="match status" value="1"/>
</dbReference>
<dbReference type="InterPro" id="IPR035917">
    <property type="entry name" value="YjbQ-like_sf"/>
</dbReference>
<accession>D1YZG7</accession>
<dbReference type="InterPro" id="IPR001602">
    <property type="entry name" value="UPF0047_YjbQ-like"/>
</dbReference>
<dbReference type="Pfam" id="PF01894">
    <property type="entry name" value="YjbQ"/>
    <property type="match status" value="1"/>
</dbReference>
<name>D1YZG7_METPS</name>
<reference evidence="2 3" key="2">
    <citation type="journal article" date="2008" name="Int. J. Syst. Evol. Microbiol.">
        <title>Methanocella paludicola gen. nov., sp. nov., a methane-producing archaeon, the first isolate of the lineage 'Rice Cluster I', and proposal of the new archaeal order Methanocellales ord. nov.</title>
        <authorList>
            <person name="Sakai S."/>
            <person name="Imachi H."/>
            <person name="Hanada S."/>
            <person name="Ohashi A."/>
            <person name="Harada H."/>
            <person name="Kamagata Y."/>
        </authorList>
    </citation>
    <scope>NUCLEOTIDE SEQUENCE [LARGE SCALE GENOMIC DNA]</scope>
    <source>
        <strain evidence="3">DSM 17711 / JCM 13418 / NBRC 101707 / SANAE</strain>
    </source>
</reference>
<dbReference type="eggNOG" id="arCOG04214">
    <property type="taxonomic scope" value="Archaea"/>
</dbReference>